<evidence type="ECO:0000313" key="1">
    <source>
        <dbReference type="EMBL" id="MBB4265628.1"/>
    </source>
</evidence>
<sequence length="52" mass="5917">MPFVRAGLWRLSVRRQSGRTPCVIAVVSRDPFNSHVRRLSPDKSPTVARRAE</sequence>
<reference evidence="1 2" key="1">
    <citation type="submission" date="2020-08" db="EMBL/GenBank/DDBJ databases">
        <title>Genome sequencing of Purple Non-Sulfur Bacteria from various extreme environments.</title>
        <authorList>
            <person name="Mayer M."/>
        </authorList>
    </citation>
    <scope>NUCLEOTIDE SEQUENCE [LARGE SCALE GENOMIC DNA]</scope>
    <source>
        <strain evidence="1 2">JA131</strain>
    </source>
</reference>
<evidence type="ECO:0000313" key="2">
    <source>
        <dbReference type="Proteomes" id="UP000554286"/>
    </source>
</evidence>
<gene>
    <name evidence="1" type="ORF">GGD89_001250</name>
</gene>
<dbReference type="EMBL" id="JACIGK010000007">
    <property type="protein sequence ID" value="MBB4265628.1"/>
    <property type="molecule type" value="Genomic_DNA"/>
</dbReference>
<comment type="caution">
    <text evidence="1">The sequence shown here is derived from an EMBL/GenBank/DDBJ whole genome shotgun (WGS) entry which is preliminary data.</text>
</comment>
<dbReference type="AlphaFoldDB" id="A0A7W6RC01"/>
<name>A0A7W6RC01_9PROT</name>
<dbReference type="Proteomes" id="UP000554286">
    <property type="component" value="Unassembled WGS sequence"/>
</dbReference>
<protein>
    <submittedName>
        <fullName evidence="1">Uncharacterized protein</fullName>
    </submittedName>
</protein>
<keyword evidence="2" id="KW-1185">Reference proteome</keyword>
<accession>A0A7W6RC01</accession>
<proteinExistence type="predicted"/>
<organism evidence="1 2">
    <name type="scientific">Roseospira visakhapatnamensis</name>
    <dbReference type="NCBI Taxonomy" id="390880"/>
    <lineage>
        <taxon>Bacteria</taxon>
        <taxon>Pseudomonadati</taxon>
        <taxon>Pseudomonadota</taxon>
        <taxon>Alphaproteobacteria</taxon>
        <taxon>Rhodospirillales</taxon>
        <taxon>Rhodospirillaceae</taxon>
        <taxon>Roseospira</taxon>
    </lineage>
</organism>